<evidence type="ECO:0000313" key="2">
    <source>
        <dbReference type="Proteomes" id="UP000184357"/>
    </source>
</evidence>
<name>A0A1M5KNK0_9EURY</name>
<gene>
    <name evidence="1" type="ORF">SAMN05443636_0579</name>
</gene>
<dbReference type="AlphaFoldDB" id="A0A1M5KNK0"/>
<reference evidence="1 2" key="1">
    <citation type="submission" date="2016-11" db="EMBL/GenBank/DDBJ databases">
        <authorList>
            <person name="Jaros S."/>
            <person name="Januszkiewicz K."/>
            <person name="Wedrychowicz H."/>
        </authorList>
    </citation>
    <scope>NUCLEOTIDE SEQUENCE [LARGE SCALE GENOMIC DNA]</scope>
    <source>
        <strain evidence="1 2">DSM 9297</strain>
    </source>
</reference>
<dbReference type="RefSeq" id="WP_073306866.1">
    <property type="nucleotide sequence ID" value="NZ_FQWV01000001.1"/>
</dbReference>
<evidence type="ECO:0000313" key="1">
    <source>
        <dbReference type="EMBL" id="SHG54250.1"/>
    </source>
</evidence>
<protein>
    <submittedName>
        <fullName evidence="1">Uncharacterized protein</fullName>
    </submittedName>
</protein>
<sequence>MTITVHDIRNGIRGGVGRFKRETTATFTKEELAALADALGVLERDRSTNESIRAAVRVAVGVTEAADEADTGPFSKPELLAIADALGVDPVEGDEPEPLY</sequence>
<proteinExistence type="predicted"/>
<dbReference type="Proteomes" id="UP000184357">
    <property type="component" value="Unassembled WGS sequence"/>
</dbReference>
<dbReference type="EMBL" id="FQWV01000001">
    <property type="protein sequence ID" value="SHG54250.1"/>
    <property type="molecule type" value="Genomic_DNA"/>
</dbReference>
<accession>A0A1M5KNK0</accession>
<keyword evidence="2" id="KW-1185">Reference proteome</keyword>
<dbReference type="OrthoDB" id="212428at2157"/>
<organism evidence="1 2">
    <name type="scientific">Halobaculum gomorrense</name>
    <dbReference type="NCBI Taxonomy" id="43928"/>
    <lineage>
        <taxon>Archaea</taxon>
        <taxon>Methanobacteriati</taxon>
        <taxon>Methanobacteriota</taxon>
        <taxon>Stenosarchaea group</taxon>
        <taxon>Halobacteria</taxon>
        <taxon>Halobacteriales</taxon>
        <taxon>Haloferacaceae</taxon>
        <taxon>Halobaculum</taxon>
    </lineage>
</organism>